<organism evidence="2 3">
    <name type="scientific">Kutzneria viridogrisea</name>
    <dbReference type="NCBI Taxonomy" id="47990"/>
    <lineage>
        <taxon>Bacteria</taxon>
        <taxon>Bacillati</taxon>
        <taxon>Actinomycetota</taxon>
        <taxon>Actinomycetes</taxon>
        <taxon>Pseudonocardiales</taxon>
        <taxon>Pseudonocardiaceae</taxon>
        <taxon>Kutzneria</taxon>
    </lineage>
</organism>
<gene>
    <name evidence="2" type="ORF">BC739_001168</name>
</gene>
<dbReference type="InterPro" id="IPR049244">
    <property type="entry name" value="DUF6879"/>
</dbReference>
<evidence type="ECO:0000259" key="1">
    <source>
        <dbReference type="Pfam" id="PF21806"/>
    </source>
</evidence>
<proteinExistence type="predicted"/>
<keyword evidence="3" id="KW-1185">Reference proteome</keyword>
<evidence type="ECO:0000313" key="2">
    <source>
        <dbReference type="EMBL" id="MBA8923971.1"/>
    </source>
</evidence>
<feature type="domain" description="DUF6879" evidence="1">
    <location>
        <begin position="7"/>
        <end position="173"/>
    </location>
</feature>
<protein>
    <recommendedName>
        <fullName evidence="1">DUF6879 domain-containing protein</fullName>
    </recommendedName>
</protein>
<evidence type="ECO:0000313" key="3">
    <source>
        <dbReference type="Proteomes" id="UP000517916"/>
    </source>
</evidence>
<comment type="caution">
    <text evidence="2">The sequence shown here is derived from an EMBL/GenBank/DDBJ whole genome shotgun (WGS) entry which is preliminary data.</text>
</comment>
<reference evidence="2 3" key="1">
    <citation type="submission" date="2020-08" db="EMBL/GenBank/DDBJ databases">
        <title>Genomic Encyclopedia of Archaeal and Bacterial Type Strains, Phase II (KMG-II): from individual species to whole genera.</title>
        <authorList>
            <person name="Goeker M."/>
        </authorList>
    </citation>
    <scope>NUCLEOTIDE SEQUENCE [LARGE SCALE GENOMIC DNA]</scope>
    <source>
        <strain evidence="2 3">DSM 43850</strain>
    </source>
</reference>
<name>A0ABR6BAT8_9PSEU</name>
<sequence>MTRISRDQFQDLFSRFERSAWRLETQGWYDEPDEGALLAQWLAAPDAGAQATLEWFADWPELIVAQVAEGKRYARVRVLTEPPTDYLRWQLGVITAPAVAAGEDIRVLPADTAAGLTLGAADFWLFDDSTAAVLDFEHGQVIGADLIAGPAVEQFRAIRATAWDHALRFEEYQRRQ</sequence>
<dbReference type="RefSeq" id="WP_182836488.1">
    <property type="nucleotide sequence ID" value="NZ_BAAABQ010000065.1"/>
</dbReference>
<accession>A0ABR6BAT8</accession>
<dbReference type="EMBL" id="JACJID010000001">
    <property type="protein sequence ID" value="MBA8923971.1"/>
    <property type="molecule type" value="Genomic_DNA"/>
</dbReference>
<dbReference type="Pfam" id="PF21806">
    <property type="entry name" value="DUF6879"/>
    <property type="match status" value="1"/>
</dbReference>
<dbReference type="Proteomes" id="UP000517916">
    <property type="component" value="Unassembled WGS sequence"/>
</dbReference>